<evidence type="ECO:0000256" key="2">
    <source>
        <dbReference type="SAM" id="SignalP"/>
    </source>
</evidence>
<evidence type="ECO:0000313" key="3">
    <source>
        <dbReference type="EMBL" id="TFZ03517.1"/>
    </source>
</evidence>
<dbReference type="InterPro" id="IPR005064">
    <property type="entry name" value="BUG"/>
</dbReference>
<protein>
    <submittedName>
        <fullName evidence="3">Tripartite tricarboxylate transporter substrate binding protein</fullName>
    </submittedName>
</protein>
<dbReference type="Gene3D" id="3.40.190.10">
    <property type="entry name" value="Periplasmic binding protein-like II"/>
    <property type="match status" value="1"/>
</dbReference>
<dbReference type="Proteomes" id="UP000297564">
    <property type="component" value="Unassembled WGS sequence"/>
</dbReference>
<organism evidence="3 4">
    <name type="scientific">Ramlibacter rhizophilus</name>
    <dbReference type="NCBI Taxonomy" id="1781167"/>
    <lineage>
        <taxon>Bacteria</taxon>
        <taxon>Pseudomonadati</taxon>
        <taxon>Pseudomonadota</taxon>
        <taxon>Betaproteobacteria</taxon>
        <taxon>Burkholderiales</taxon>
        <taxon>Comamonadaceae</taxon>
        <taxon>Ramlibacter</taxon>
    </lineage>
</organism>
<dbReference type="CDD" id="cd07012">
    <property type="entry name" value="PBP2_Bug_TTT"/>
    <property type="match status" value="1"/>
</dbReference>
<comment type="similarity">
    <text evidence="1">Belongs to the UPF0065 (bug) family.</text>
</comment>
<proteinExistence type="inferred from homology"/>
<dbReference type="Gene3D" id="3.40.190.150">
    <property type="entry name" value="Bordetella uptake gene, domain 1"/>
    <property type="match status" value="1"/>
</dbReference>
<feature type="chain" id="PRO_5021185307" evidence="2">
    <location>
        <begin position="31"/>
        <end position="335"/>
    </location>
</feature>
<dbReference type="PANTHER" id="PTHR42928:SF5">
    <property type="entry name" value="BLR1237 PROTEIN"/>
    <property type="match status" value="1"/>
</dbReference>
<feature type="signal peptide" evidence="2">
    <location>
        <begin position="1"/>
        <end position="30"/>
    </location>
</feature>
<dbReference type="InterPro" id="IPR042100">
    <property type="entry name" value="Bug_dom1"/>
</dbReference>
<dbReference type="EMBL" id="SMLL01000002">
    <property type="protein sequence ID" value="TFZ03517.1"/>
    <property type="molecule type" value="Genomic_DNA"/>
</dbReference>
<dbReference type="OrthoDB" id="8678477at2"/>
<evidence type="ECO:0000313" key="4">
    <source>
        <dbReference type="Proteomes" id="UP000297564"/>
    </source>
</evidence>
<dbReference type="PANTHER" id="PTHR42928">
    <property type="entry name" value="TRICARBOXYLATE-BINDING PROTEIN"/>
    <property type="match status" value="1"/>
</dbReference>
<dbReference type="SUPFAM" id="SSF53850">
    <property type="entry name" value="Periplasmic binding protein-like II"/>
    <property type="match status" value="1"/>
</dbReference>
<keyword evidence="4" id="KW-1185">Reference proteome</keyword>
<accession>A0A4Z0BW14</accession>
<dbReference type="AlphaFoldDB" id="A0A4Z0BW14"/>
<reference evidence="3 4" key="1">
    <citation type="submission" date="2019-03" db="EMBL/GenBank/DDBJ databases">
        <title>Ramlibacter rhizophilus CCTCC AB2015357, whole genome shotgun sequence.</title>
        <authorList>
            <person name="Zhang X."/>
            <person name="Feng G."/>
            <person name="Zhu H."/>
        </authorList>
    </citation>
    <scope>NUCLEOTIDE SEQUENCE [LARGE SCALE GENOMIC DNA]</scope>
    <source>
        <strain evidence="3 4">CCTCC AB2015357</strain>
    </source>
</reference>
<sequence length="335" mass="34923">MEDFLVATALSRRHALALLAALTGAAGVCAQPASSYPDKPVRLLVGFPAGTGPDILARLLAQKLSETWGNANVIVDNKPGAGGVIAASEAARAPADGYTLLLGLTGNMVIAPVSYRKLPYDPAKDFVPVSQVVSNDFVLLTNPAKVPARNLAQFVDWSSKQPKSIFMGTFGAGTPGHFAAYIFGDAVKIKPEVVHYKNTGDALTGLISGDVHGMFASVGVSAPQVKAGKLAALAATGPARNPALPDVPTMKEQGQADLEITSWFGIFAPAQTPDGVIRKLSADVQKAIKSPEMQAKIEAAGFTPTGTTREEFARIIASDAKVWGDAVRTTGFKAD</sequence>
<gene>
    <name evidence="3" type="ORF">EZ242_06100</name>
</gene>
<dbReference type="Pfam" id="PF03401">
    <property type="entry name" value="TctC"/>
    <property type="match status" value="1"/>
</dbReference>
<keyword evidence="2" id="KW-0732">Signal</keyword>
<comment type="caution">
    <text evidence="3">The sequence shown here is derived from an EMBL/GenBank/DDBJ whole genome shotgun (WGS) entry which is preliminary data.</text>
</comment>
<name>A0A4Z0BW14_9BURK</name>
<dbReference type="PIRSF" id="PIRSF017082">
    <property type="entry name" value="YflP"/>
    <property type="match status" value="1"/>
</dbReference>
<evidence type="ECO:0000256" key="1">
    <source>
        <dbReference type="ARBA" id="ARBA00006987"/>
    </source>
</evidence>